<evidence type="ECO:0000313" key="1">
    <source>
        <dbReference type="EMBL" id="RNA34225.1"/>
    </source>
</evidence>
<accession>A0A3M7SEX8</accession>
<proteinExistence type="predicted"/>
<evidence type="ECO:0000313" key="2">
    <source>
        <dbReference type="Proteomes" id="UP000276133"/>
    </source>
</evidence>
<protein>
    <submittedName>
        <fullName evidence="1">Uncharacterized protein</fullName>
    </submittedName>
</protein>
<sequence length="128" mass="14868">MEHRFFQKSSYFSQNSSPLCTWLAMSSKRSHSSLPQRILFFSFVCRVCVGSSPKCKFCCSYLSFSKHTLQMLHAMSVQLVCARQKKEKSVHLRTDKKNVIRHVCQLTKRHNPTLDYLGKYANIDENAD</sequence>
<gene>
    <name evidence="1" type="ORF">BpHYR1_024273</name>
</gene>
<comment type="caution">
    <text evidence="1">The sequence shown here is derived from an EMBL/GenBank/DDBJ whole genome shotgun (WGS) entry which is preliminary data.</text>
</comment>
<name>A0A3M7SEX8_BRAPC</name>
<dbReference type="EMBL" id="REGN01001513">
    <property type="protein sequence ID" value="RNA34225.1"/>
    <property type="molecule type" value="Genomic_DNA"/>
</dbReference>
<dbReference type="Proteomes" id="UP000276133">
    <property type="component" value="Unassembled WGS sequence"/>
</dbReference>
<dbReference type="AlphaFoldDB" id="A0A3M7SEX8"/>
<reference evidence="1 2" key="1">
    <citation type="journal article" date="2018" name="Sci. Rep.">
        <title>Genomic signatures of local adaptation to the degree of environmental predictability in rotifers.</title>
        <authorList>
            <person name="Franch-Gras L."/>
            <person name="Hahn C."/>
            <person name="Garcia-Roger E.M."/>
            <person name="Carmona M.J."/>
            <person name="Serra M."/>
            <person name="Gomez A."/>
        </authorList>
    </citation>
    <scope>NUCLEOTIDE SEQUENCE [LARGE SCALE GENOMIC DNA]</scope>
    <source>
        <strain evidence="1">HYR1</strain>
    </source>
</reference>
<organism evidence="1 2">
    <name type="scientific">Brachionus plicatilis</name>
    <name type="common">Marine rotifer</name>
    <name type="synonym">Brachionus muelleri</name>
    <dbReference type="NCBI Taxonomy" id="10195"/>
    <lineage>
        <taxon>Eukaryota</taxon>
        <taxon>Metazoa</taxon>
        <taxon>Spiralia</taxon>
        <taxon>Gnathifera</taxon>
        <taxon>Rotifera</taxon>
        <taxon>Eurotatoria</taxon>
        <taxon>Monogononta</taxon>
        <taxon>Pseudotrocha</taxon>
        <taxon>Ploima</taxon>
        <taxon>Brachionidae</taxon>
        <taxon>Brachionus</taxon>
    </lineage>
</organism>
<keyword evidence="2" id="KW-1185">Reference proteome</keyword>